<keyword evidence="3" id="KW-1185">Reference proteome</keyword>
<accession>A0A1G8BWM7</accession>
<dbReference type="STRING" id="200378.SAMN05216553_12098"/>
<dbReference type="RefSeq" id="WP_090058964.1">
    <property type="nucleotide sequence ID" value="NZ_FNCC01000020.1"/>
</dbReference>
<dbReference type="OrthoDB" id="3405112at2"/>
<evidence type="ECO:0000313" key="2">
    <source>
        <dbReference type="EMBL" id="SDH37646.1"/>
    </source>
</evidence>
<dbReference type="EMBL" id="FNCC01000020">
    <property type="protein sequence ID" value="SDH37646.1"/>
    <property type="molecule type" value="Genomic_DNA"/>
</dbReference>
<evidence type="ECO:0000256" key="1">
    <source>
        <dbReference type="SAM" id="MobiDB-lite"/>
    </source>
</evidence>
<reference evidence="3" key="1">
    <citation type="submission" date="2016-10" db="EMBL/GenBank/DDBJ databases">
        <authorList>
            <person name="Varghese N."/>
            <person name="Submissions S."/>
        </authorList>
    </citation>
    <scope>NUCLEOTIDE SEQUENCE [LARGE SCALE GENOMIC DNA]</scope>
    <source>
        <strain evidence="3">CGMCC 4.3506</strain>
    </source>
</reference>
<evidence type="ECO:0000313" key="3">
    <source>
        <dbReference type="Proteomes" id="UP000199623"/>
    </source>
</evidence>
<protein>
    <submittedName>
        <fullName evidence="2">Uncharacterized protein</fullName>
    </submittedName>
</protein>
<organism evidence="2 3">
    <name type="scientific">Lentzea fradiae</name>
    <dbReference type="NCBI Taxonomy" id="200378"/>
    <lineage>
        <taxon>Bacteria</taxon>
        <taxon>Bacillati</taxon>
        <taxon>Actinomycetota</taxon>
        <taxon>Actinomycetes</taxon>
        <taxon>Pseudonocardiales</taxon>
        <taxon>Pseudonocardiaceae</taxon>
        <taxon>Lentzea</taxon>
    </lineage>
</organism>
<dbReference type="AlphaFoldDB" id="A0A1G8BWM7"/>
<proteinExistence type="predicted"/>
<feature type="region of interest" description="Disordered" evidence="1">
    <location>
        <begin position="82"/>
        <end position="118"/>
    </location>
</feature>
<gene>
    <name evidence="2" type="ORF">SAMN05216553_12098</name>
</gene>
<sequence>MGDVVIYEPDEDRFPNQFAWTVTFEPSDEEEWEPFVCGPYEYQDAIALAEAVAWADDDIPVVAVVKSVLPVLSPEEVAATIGKLRELEDEDDDEDEDDEGLEEDASETELPSPEEFREGVERIYQRVLAMKTT</sequence>
<name>A0A1G8BWM7_9PSEU</name>
<dbReference type="Proteomes" id="UP000199623">
    <property type="component" value="Unassembled WGS sequence"/>
</dbReference>
<feature type="compositionally biased region" description="Acidic residues" evidence="1">
    <location>
        <begin position="87"/>
        <end position="107"/>
    </location>
</feature>